<reference evidence="1 2" key="1">
    <citation type="submission" date="2024-07" db="EMBL/GenBank/DDBJ databases">
        <title>Chromosome-level genome assembly of the water stick insect Ranatra chinensis (Heteroptera: Nepidae).</title>
        <authorList>
            <person name="Liu X."/>
        </authorList>
    </citation>
    <scope>NUCLEOTIDE SEQUENCE [LARGE SCALE GENOMIC DNA]</scope>
    <source>
        <strain evidence="1">Cailab_2021Rc</strain>
        <tissue evidence="1">Muscle</tissue>
    </source>
</reference>
<sequence>MSVPLELHVTPFGRVFGCGVACVLLASLVTRSVPPLAGVRDDRTILLWSITVLPYNLEQNPRAFVFSLVLSLALQNLLSECYFAGKGAAVVLPPHDRLPPPPQSPSPGNLSSSDIQQHLQSMFYLLRPEETLKMPVSLRKNNGSKDPWRPAVLGGRLHSTREQTGEKADVQGVLSSVVLPLLPGGTSLWKTLCVRIGSGIVSTTPLYLGTCFGRRRFQVTISFLGRENGIVRTAQGVPGDKPGKS</sequence>
<accession>A0ABD0YXG0</accession>
<keyword evidence="2" id="KW-1185">Reference proteome</keyword>
<protein>
    <submittedName>
        <fullName evidence="1">Uncharacterized protein</fullName>
    </submittedName>
</protein>
<dbReference type="AlphaFoldDB" id="A0ABD0YXG0"/>
<organism evidence="1 2">
    <name type="scientific">Ranatra chinensis</name>
    <dbReference type="NCBI Taxonomy" id="642074"/>
    <lineage>
        <taxon>Eukaryota</taxon>
        <taxon>Metazoa</taxon>
        <taxon>Ecdysozoa</taxon>
        <taxon>Arthropoda</taxon>
        <taxon>Hexapoda</taxon>
        <taxon>Insecta</taxon>
        <taxon>Pterygota</taxon>
        <taxon>Neoptera</taxon>
        <taxon>Paraneoptera</taxon>
        <taxon>Hemiptera</taxon>
        <taxon>Heteroptera</taxon>
        <taxon>Panheteroptera</taxon>
        <taxon>Nepomorpha</taxon>
        <taxon>Nepidae</taxon>
        <taxon>Ranatrinae</taxon>
        <taxon>Ranatra</taxon>
    </lineage>
</organism>
<comment type="caution">
    <text evidence="1">The sequence shown here is derived from an EMBL/GenBank/DDBJ whole genome shotgun (WGS) entry which is preliminary data.</text>
</comment>
<gene>
    <name evidence="1" type="ORF">AAG570_000573</name>
</gene>
<evidence type="ECO:0000313" key="1">
    <source>
        <dbReference type="EMBL" id="KAL1140643.1"/>
    </source>
</evidence>
<evidence type="ECO:0000313" key="2">
    <source>
        <dbReference type="Proteomes" id="UP001558652"/>
    </source>
</evidence>
<dbReference type="EMBL" id="JBFDAA010000001">
    <property type="protein sequence ID" value="KAL1140643.1"/>
    <property type="molecule type" value="Genomic_DNA"/>
</dbReference>
<proteinExistence type="predicted"/>
<dbReference type="PANTHER" id="PTHR45864:SF2">
    <property type="entry name" value="PROTEIN PHOSPHATASE SLINGSHOT"/>
    <property type="match status" value="1"/>
</dbReference>
<name>A0ABD0YXG0_9HEMI</name>
<dbReference type="InterPro" id="IPR043587">
    <property type="entry name" value="Phosphatase_SSH-like"/>
</dbReference>
<dbReference type="Proteomes" id="UP001558652">
    <property type="component" value="Unassembled WGS sequence"/>
</dbReference>
<dbReference type="PANTHER" id="PTHR45864">
    <property type="entry name" value="SLINGSHOT PROTEIN PHOSPHATASE HOMOLOG"/>
    <property type="match status" value="1"/>
</dbReference>